<evidence type="ECO:0000313" key="2">
    <source>
        <dbReference type="Proteomes" id="UP001177934"/>
    </source>
</evidence>
<dbReference type="NCBIfam" id="TIGR03976">
    <property type="entry name" value="chp_LLNDYxLRE"/>
    <property type="match status" value="1"/>
</dbReference>
<sequence length="109" mass="12530">MAEIKFPIVELAADKFQVSVDTSLYAKEVITAAIYKFSHLFYIHQQTDACNQTLVNVIFESKDNSKVAEDVPKQFCNELIDQQIRYNTNAQFGHIRNMIVQEAFKPVTK</sequence>
<reference evidence="1" key="1">
    <citation type="journal article" date="2023" name="Nat. Commun.">
        <title>Identification of a novel Human Milk Oligosaccharides utilization cluster in the infant gut commensal Bacteroides dorei.</title>
        <authorList>
            <person name="Kijner S."/>
            <person name="Ennis D."/>
            <person name="Shmorak S."/>
            <person name="Florentin A."/>
            <person name="Yassour M."/>
        </authorList>
    </citation>
    <scope>NUCLEOTIDE SEQUENCE</scope>
    <source>
        <strain evidence="1">2</strain>
    </source>
</reference>
<name>A0AA95KNW2_9BACT</name>
<protein>
    <submittedName>
        <fullName evidence="1">His-Xaa-Ser system protein HxsD</fullName>
    </submittedName>
</protein>
<evidence type="ECO:0000313" key="1">
    <source>
        <dbReference type="EMBL" id="WHX09862.1"/>
    </source>
</evidence>
<dbReference type="EMBL" id="CP126056">
    <property type="protein sequence ID" value="WHX09862.1"/>
    <property type="molecule type" value="Genomic_DNA"/>
</dbReference>
<dbReference type="InterPro" id="IPR023974">
    <property type="entry name" value="HxsD"/>
</dbReference>
<accession>A0AA95KNW2</accession>
<dbReference type="Proteomes" id="UP001177934">
    <property type="component" value="Chromosome"/>
</dbReference>
<gene>
    <name evidence="1" type="primary">hxsD</name>
    <name evidence="1" type="ORF">QNN11_22150</name>
</gene>
<organism evidence="1 2">
    <name type="scientific">Phocaeicola dorei</name>
    <dbReference type="NCBI Taxonomy" id="357276"/>
    <lineage>
        <taxon>Bacteria</taxon>
        <taxon>Pseudomonadati</taxon>
        <taxon>Bacteroidota</taxon>
        <taxon>Bacteroidia</taxon>
        <taxon>Bacteroidales</taxon>
        <taxon>Bacteroidaceae</taxon>
        <taxon>Phocaeicola</taxon>
    </lineage>
</organism>
<dbReference type="AlphaFoldDB" id="A0AA95KNW2"/>
<proteinExistence type="predicted"/>